<dbReference type="InterPro" id="IPR005025">
    <property type="entry name" value="FMN_Rdtase-like_dom"/>
</dbReference>
<dbReference type="PANTHER" id="PTHR43278">
    <property type="entry name" value="NAD(P)H-DEPENDENT FMN-CONTAINING OXIDOREDUCTASE YWQN-RELATED"/>
    <property type="match status" value="1"/>
</dbReference>
<dbReference type="AlphaFoldDB" id="A0A1H2UBW7"/>
<evidence type="ECO:0000313" key="4">
    <source>
        <dbReference type="EMBL" id="SDW53683.1"/>
    </source>
</evidence>
<evidence type="ECO:0000256" key="2">
    <source>
        <dbReference type="ARBA" id="ARBA00022643"/>
    </source>
</evidence>
<feature type="domain" description="NADPH-dependent FMN reductase-like" evidence="3">
    <location>
        <begin position="2"/>
        <end position="153"/>
    </location>
</feature>
<protein>
    <submittedName>
        <fullName evidence="4">NADPH-dependent FMN reductase</fullName>
    </submittedName>
</protein>
<dbReference type="Pfam" id="PF03358">
    <property type="entry name" value="FMN_red"/>
    <property type="match status" value="1"/>
</dbReference>
<dbReference type="SUPFAM" id="SSF52218">
    <property type="entry name" value="Flavoproteins"/>
    <property type="match status" value="1"/>
</dbReference>
<comment type="caution">
    <text evidence="4">The sequence shown here is derived from an EMBL/GenBank/DDBJ whole genome shotgun (WGS) entry which is preliminary data.</text>
</comment>
<organism evidence="4 5">
    <name type="scientific">Acidaminococcus fermentans</name>
    <dbReference type="NCBI Taxonomy" id="905"/>
    <lineage>
        <taxon>Bacteria</taxon>
        <taxon>Bacillati</taxon>
        <taxon>Bacillota</taxon>
        <taxon>Negativicutes</taxon>
        <taxon>Acidaminococcales</taxon>
        <taxon>Acidaminococcaceae</taxon>
        <taxon>Acidaminococcus</taxon>
    </lineage>
</organism>
<evidence type="ECO:0000256" key="1">
    <source>
        <dbReference type="ARBA" id="ARBA00022630"/>
    </source>
</evidence>
<name>A0A1H2UBW7_ACIFE</name>
<evidence type="ECO:0000313" key="5">
    <source>
        <dbReference type="Proteomes" id="UP000182379"/>
    </source>
</evidence>
<dbReference type="EMBL" id="FNOP01000002">
    <property type="protein sequence ID" value="SDW53683.1"/>
    <property type="molecule type" value="Genomic_DNA"/>
</dbReference>
<dbReference type="InterPro" id="IPR029039">
    <property type="entry name" value="Flavoprotein-like_sf"/>
</dbReference>
<dbReference type="PANTHER" id="PTHR43278:SF2">
    <property type="entry name" value="IRON-SULFUR FLAVOPROTEIN"/>
    <property type="match status" value="1"/>
</dbReference>
<dbReference type="RefSeq" id="WP_074704520.1">
    <property type="nucleotide sequence ID" value="NZ_DBEZMR010000078.1"/>
</dbReference>
<dbReference type="GO" id="GO:0016491">
    <property type="term" value="F:oxidoreductase activity"/>
    <property type="evidence" value="ECO:0007669"/>
    <property type="project" value="InterPro"/>
</dbReference>
<dbReference type="InterPro" id="IPR051796">
    <property type="entry name" value="ISF_SsuE-like"/>
</dbReference>
<proteinExistence type="predicted"/>
<dbReference type="Gene3D" id="3.40.50.360">
    <property type="match status" value="1"/>
</dbReference>
<keyword evidence="2" id="KW-0288">FMN</keyword>
<dbReference type="Proteomes" id="UP000182379">
    <property type="component" value="Unassembled WGS sequence"/>
</dbReference>
<reference evidence="4 5" key="1">
    <citation type="submission" date="2016-10" db="EMBL/GenBank/DDBJ databases">
        <authorList>
            <person name="Varghese N."/>
            <person name="Submissions S."/>
        </authorList>
    </citation>
    <scope>NUCLEOTIDE SEQUENCE [LARGE SCALE GENOMIC DNA]</scope>
    <source>
        <strain evidence="4 5">WCC6</strain>
    </source>
</reference>
<evidence type="ECO:0000259" key="3">
    <source>
        <dbReference type="Pfam" id="PF03358"/>
    </source>
</evidence>
<sequence length="181" mass="20233">MTKIMVLNGSFRPHGFTDSLIRSFKAGAESRGHEVTVFPLRAMDIHPCVGCLHGGRDTARPCTQSDDMDRIYDTYRESDVIVFATPLFFWTYSGLLKNAMDRLWALAEGRDDQLHGNGKSGALLVAVGGSHPQPILDHFDYLMKRLEWINLGKVVLTHTDDMDMDHIPTNQQAFQLGAGVE</sequence>
<gene>
    <name evidence="4" type="ORF">SAMN05216495_102169</name>
</gene>
<keyword evidence="1" id="KW-0285">Flavoprotein</keyword>
<accession>A0A1H2UBW7</accession>